<keyword evidence="6 8" id="KW-0472">Membrane</keyword>
<name>A0ABV3P770_9ACTN</name>
<dbReference type="RefSeq" id="WP_367638443.1">
    <property type="nucleotide sequence ID" value="NZ_JBFNQN010000007.1"/>
</dbReference>
<evidence type="ECO:0000256" key="2">
    <source>
        <dbReference type="ARBA" id="ARBA00006464"/>
    </source>
</evidence>
<organism evidence="10 11">
    <name type="scientific">Kineococcus endophyticus</name>
    <dbReference type="NCBI Taxonomy" id="1181883"/>
    <lineage>
        <taxon>Bacteria</taxon>
        <taxon>Bacillati</taxon>
        <taxon>Actinomycetota</taxon>
        <taxon>Actinomycetes</taxon>
        <taxon>Kineosporiales</taxon>
        <taxon>Kineosporiaceae</taxon>
        <taxon>Kineococcus</taxon>
    </lineage>
</organism>
<reference evidence="10 11" key="1">
    <citation type="submission" date="2024-07" db="EMBL/GenBank/DDBJ databases">
        <authorList>
            <person name="Thanompreechachai J."/>
            <person name="Duangmal K."/>
        </authorList>
    </citation>
    <scope>NUCLEOTIDE SEQUENCE [LARGE SCALE GENOMIC DNA]</scope>
    <source>
        <strain evidence="10 11">KCTC 19886</strain>
    </source>
</reference>
<dbReference type="EMBL" id="JBFNQN010000007">
    <property type="protein sequence ID" value="MEW9265390.1"/>
    <property type="molecule type" value="Genomic_DNA"/>
</dbReference>
<gene>
    <name evidence="10" type="ORF">AB1207_11575</name>
</gene>
<dbReference type="NCBIfam" id="TIGR03025">
    <property type="entry name" value="EPS_sugtrans"/>
    <property type="match status" value="1"/>
</dbReference>
<evidence type="ECO:0000256" key="8">
    <source>
        <dbReference type="SAM" id="Phobius"/>
    </source>
</evidence>
<evidence type="ECO:0000256" key="6">
    <source>
        <dbReference type="ARBA" id="ARBA00023136"/>
    </source>
</evidence>
<keyword evidence="3 10" id="KW-0808">Transferase</keyword>
<evidence type="ECO:0000256" key="5">
    <source>
        <dbReference type="ARBA" id="ARBA00022989"/>
    </source>
</evidence>
<evidence type="ECO:0000313" key="10">
    <source>
        <dbReference type="EMBL" id="MEW9265390.1"/>
    </source>
</evidence>
<comment type="subcellular location">
    <subcellularLocation>
        <location evidence="1">Membrane</location>
        <topology evidence="1">Multi-pass membrane protein</topology>
    </subcellularLocation>
</comment>
<dbReference type="PANTHER" id="PTHR30576:SF0">
    <property type="entry name" value="UNDECAPRENYL-PHOSPHATE N-ACETYLGALACTOSAMINYL 1-PHOSPHATE TRANSFERASE-RELATED"/>
    <property type="match status" value="1"/>
</dbReference>
<feature type="transmembrane region" description="Helical" evidence="8">
    <location>
        <begin position="157"/>
        <end position="174"/>
    </location>
</feature>
<evidence type="ECO:0000259" key="9">
    <source>
        <dbReference type="Pfam" id="PF02397"/>
    </source>
</evidence>
<proteinExistence type="inferred from homology"/>
<dbReference type="Gene3D" id="3.40.50.720">
    <property type="entry name" value="NAD(P)-binding Rossmann-like Domain"/>
    <property type="match status" value="1"/>
</dbReference>
<feature type="domain" description="Bacterial sugar transferase" evidence="9">
    <location>
        <begin position="352"/>
        <end position="532"/>
    </location>
</feature>
<keyword evidence="4 8" id="KW-0812">Transmembrane</keyword>
<evidence type="ECO:0000256" key="4">
    <source>
        <dbReference type="ARBA" id="ARBA00022692"/>
    </source>
</evidence>
<dbReference type="GO" id="GO:0016740">
    <property type="term" value="F:transferase activity"/>
    <property type="evidence" value="ECO:0007669"/>
    <property type="project" value="UniProtKB-KW"/>
</dbReference>
<accession>A0ABV3P770</accession>
<protein>
    <submittedName>
        <fullName evidence="10">Sugar transferase</fullName>
        <ecNumber evidence="10">2.7.8.-</ecNumber>
    </submittedName>
</protein>
<sequence>MEHHRLRDGSSDAASGNLLEHALVPAPRTESTTLDPSIDVGAVTDTPIDTLVDSDSDTVASDPDDELATGRRAPRHRRDETLPERPPAPAAHRLRRRRATCAWTPALSVAETLLGVGIALALDAPTAVVLGAALAVVGHAPRWRHPVRLTLSAFDDAPRLLLVLTSALGVAFLARGDLHVGESGALRTVVTVLVVVAAQLALRTAVYAAVRRHRRRRGNGLATLVVGGGTVGTKFSRTLLENPQYGLLPVGTLDDRAPFLDAPPTPWLGPVDDVARLVRRHDVSVVVIAYGLREDEHLVNLLRDPGLEDTEIYWLPRLWELHTARAGGDLVHALPLERFRRPHHDRAGRRAKRVVDVTLSALALTLLSPVMLTCALLARWETRDGAIFRQVRVGVDGQPVTVMKFRSLSVAPTESDTTWNIAGDLRVGPVGKFLRRSSLDELPQLVNVLRGQMSLVGPRPERPVFAQQFAAQYPRYWHRHRVPCGLTGWAQVNGLRGNTSIELRADYDNYYIENFSLWFDLKIMLATVSQIVRGSGG</sequence>
<evidence type="ECO:0000256" key="1">
    <source>
        <dbReference type="ARBA" id="ARBA00004141"/>
    </source>
</evidence>
<dbReference type="Pfam" id="PF13727">
    <property type="entry name" value="CoA_binding_3"/>
    <property type="match status" value="1"/>
</dbReference>
<dbReference type="InterPro" id="IPR017475">
    <property type="entry name" value="EPS_sugar_tfrase"/>
</dbReference>
<feature type="transmembrane region" description="Helical" evidence="8">
    <location>
        <begin position="186"/>
        <end position="210"/>
    </location>
</feature>
<keyword evidence="11" id="KW-1185">Reference proteome</keyword>
<dbReference type="EC" id="2.7.8.-" evidence="10"/>
<evidence type="ECO:0000313" key="11">
    <source>
        <dbReference type="Proteomes" id="UP001555826"/>
    </source>
</evidence>
<comment type="similarity">
    <text evidence="2">Belongs to the bacterial sugar transferase family.</text>
</comment>
<dbReference type="Pfam" id="PF02397">
    <property type="entry name" value="Bac_transf"/>
    <property type="match status" value="1"/>
</dbReference>
<dbReference type="PANTHER" id="PTHR30576">
    <property type="entry name" value="COLANIC BIOSYNTHESIS UDP-GLUCOSE LIPID CARRIER TRANSFERASE"/>
    <property type="match status" value="1"/>
</dbReference>
<comment type="caution">
    <text evidence="10">The sequence shown here is derived from an EMBL/GenBank/DDBJ whole genome shotgun (WGS) entry which is preliminary data.</text>
</comment>
<dbReference type="Proteomes" id="UP001555826">
    <property type="component" value="Unassembled WGS sequence"/>
</dbReference>
<keyword evidence="5 8" id="KW-1133">Transmembrane helix</keyword>
<feature type="region of interest" description="Disordered" evidence="7">
    <location>
        <begin position="24"/>
        <end position="95"/>
    </location>
</feature>
<feature type="transmembrane region" description="Helical" evidence="8">
    <location>
        <begin position="354"/>
        <end position="380"/>
    </location>
</feature>
<dbReference type="InterPro" id="IPR003362">
    <property type="entry name" value="Bact_transf"/>
</dbReference>
<evidence type="ECO:0000256" key="7">
    <source>
        <dbReference type="SAM" id="MobiDB-lite"/>
    </source>
</evidence>
<feature type="compositionally biased region" description="Acidic residues" evidence="7">
    <location>
        <begin position="52"/>
        <end position="67"/>
    </location>
</feature>
<feature type="transmembrane region" description="Helical" evidence="8">
    <location>
        <begin position="113"/>
        <end position="137"/>
    </location>
</feature>
<evidence type="ECO:0000256" key="3">
    <source>
        <dbReference type="ARBA" id="ARBA00022679"/>
    </source>
</evidence>